<gene>
    <name evidence="6" type="ORF">DVK44_21955</name>
</gene>
<feature type="domain" description="Calcineurin-like phosphoesterase" evidence="4">
    <location>
        <begin position="239"/>
        <end position="492"/>
    </location>
</feature>
<name>A0A345HT52_9ACTN</name>
<feature type="region of interest" description="Disordered" evidence="3">
    <location>
        <begin position="23"/>
        <end position="175"/>
    </location>
</feature>
<proteinExistence type="inferred from homology"/>
<dbReference type="PANTHER" id="PTHR11575:SF24">
    <property type="entry name" value="5'-NUCLEOTIDASE"/>
    <property type="match status" value="1"/>
</dbReference>
<dbReference type="SUPFAM" id="SSF56300">
    <property type="entry name" value="Metallo-dependent phosphatases"/>
    <property type="match status" value="1"/>
</dbReference>
<dbReference type="Gene3D" id="3.60.21.10">
    <property type="match status" value="1"/>
</dbReference>
<dbReference type="Gene3D" id="3.90.780.10">
    <property type="entry name" value="5'-Nucleotidase, C-terminal domain"/>
    <property type="match status" value="1"/>
</dbReference>
<feature type="compositionally biased region" description="Low complexity" evidence="3">
    <location>
        <begin position="146"/>
        <end position="159"/>
    </location>
</feature>
<evidence type="ECO:0000256" key="1">
    <source>
        <dbReference type="ARBA" id="ARBA00022729"/>
    </source>
</evidence>
<comment type="similarity">
    <text evidence="2">Belongs to the 5'-nucleotidase family.</text>
</comment>
<dbReference type="GO" id="GO:0008253">
    <property type="term" value="F:5'-nucleotidase activity"/>
    <property type="evidence" value="ECO:0007669"/>
    <property type="project" value="TreeGrafter"/>
</dbReference>
<organism evidence="6 7">
    <name type="scientific">Streptomyces paludis</name>
    <dbReference type="NCBI Taxonomy" id="2282738"/>
    <lineage>
        <taxon>Bacteria</taxon>
        <taxon>Bacillati</taxon>
        <taxon>Actinomycetota</taxon>
        <taxon>Actinomycetes</taxon>
        <taxon>Kitasatosporales</taxon>
        <taxon>Streptomycetaceae</taxon>
        <taxon>Streptomyces</taxon>
    </lineage>
</organism>
<feature type="domain" description="5'-Nucleotidase C-terminal" evidence="5">
    <location>
        <begin position="572"/>
        <end position="731"/>
    </location>
</feature>
<keyword evidence="2" id="KW-0378">Hydrolase</keyword>
<dbReference type="Pfam" id="PF00149">
    <property type="entry name" value="Metallophos"/>
    <property type="match status" value="1"/>
</dbReference>
<dbReference type="GO" id="GO:0030288">
    <property type="term" value="C:outer membrane-bounded periplasmic space"/>
    <property type="evidence" value="ECO:0007669"/>
    <property type="project" value="TreeGrafter"/>
</dbReference>
<dbReference type="InterPro" id="IPR008334">
    <property type="entry name" value="5'-Nucleotdase_C"/>
</dbReference>
<dbReference type="InterPro" id="IPR006179">
    <property type="entry name" value="5_nucleotidase/apyrase"/>
</dbReference>
<dbReference type="GO" id="GO:0000166">
    <property type="term" value="F:nucleotide binding"/>
    <property type="evidence" value="ECO:0007669"/>
    <property type="project" value="UniProtKB-KW"/>
</dbReference>
<keyword evidence="7" id="KW-1185">Reference proteome</keyword>
<evidence type="ECO:0000313" key="6">
    <source>
        <dbReference type="EMBL" id="AXG79876.1"/>
    </source>
</evidence>
<keyword evidence="2" id="KW-0547">Nucleotide-binding</keyword>
<dbReference type="EMBL" id="CP031194">
    <property type="protein sequence ID" value="AXG79876.1"/>
    <property type="molecule type" value="Genomic_DNA"/>
</dbReference>
<dbReference type="KEGG" id="spad:DVK44_21955"/>
<feature type="compositionally biased region" description="Basic and acidic residues" evidence="3">
    <location>
        <begin position="77"/>
        <end position="89"/>
    </location>
</feature>
<reference evidence="7" key="1">
    <citation type="submission" date="2018-07" db="EMBL/GenBank/DDBJ databases">
        <authorList>
            <person name="Zhao J."/>
        </authorList>
    </citation>
    <scope>NUCLEOTIDE SEQUENCE [LARGE SCALE GENOMIC DNA]</scope>
    <source>
        <strain evidence="7">GSSD-12</strain>
    </source>
</reference>
<dbReference type="Proteomes" id="UP000253868">
    <property type="component" value="Chromosome"/>
</dbReference>
<evidence type="ECO:0000256" key="3">
    <source>
        <dbReference type="SAM" id="MobiDB-lite"/>
    </source>
</evidence>
<dbReference type="AlphaFoldDB" id="A0A345HT52"/>
<accession>A0A345HT52</accession>
<dbReference type="GO" id="GO:0008768">
    <property type="term" value="F:UDP-sugar diphosphatase activity"/>
    <property type="evidence" value="ECO:0007669"/>
    <property type="project" value="TreeGrafter"/>
</dbReference>
<dbReference type="SUPFAM" id="SSF55816">
    <property type="entry name" value="5'-nucleotidase (syn. UDP-sugar hydrolase), C-terminal domain"/>
    <property type="match status" value="1"/>
</dbReference>
<dbReference type="OrthoDB" id="1016457at2"/>
<evidence type="ECO:0000313" key="7">
    <source>
        <dbReference type="Proteomes" id="UP000253868"/>
    </source>
</evidence>
<keyword evidence="1" id="KW-0732">Signal</keyword>
<dbReference type="PANTHER" id="PTHR11575">
    <property type="entry name" value="5'-NUCLEOTIDASE-RELATED"/>
    <property type="match status" value="1"/>
</dbReference>
<evidence type="ECO:0000256" key="2">
    <source>
        <dbReference type="RuleBase" id="RU362119"/>
    </source>
</evidence>
<protein>
    <submittedName>
        <fullName evidence="6">Bifunctional metallophosphatase/5'-nucleotidase</fullName>
    </submittedName>
</protein>
<sequence>MSRHTADGRPLSRCGAAPFLCRVAPQGPPGRQPLSRVAVRRHPSGPLPPAAPPSSVRAPEGEVSRVKRSVIGEADATEERPLLLPWRRDTGRRRGGPAGTWRSAPRSRTPRLPLGTDPHPTTPPRPAAHESPPADSRQPPRRPRQPHSSAAQPRRGSPVVGPPDPGPSGGTADLLRRGVSRDALVRGLPRISGVTNTRLTRLRSRGTVAVGALAVATALFGLQAAPTPARAAERVPVQLLALNDLHGNLEPVDGAAGRITHRGDSLQAGGLAQMATLLDEAKVGRTNSLVVAAGDMIGGSPLLSAIFHDEPTVAALDELGLAASSVGNHEFDEGPVELRRIIDGGCHPVDGCAPDAPYAGAGFPYLGGNVTARGGDTPLFQPYTVKTLPTGQKIGFIGVVTKNAPTVINASMIRDVEFHEELPVIEKYSKELTRQGVRAQVLLIHEGETVNGVADGKCDEGEPGARLVGRVKEIAQQAPTAVGLVVSGHSHDSYECTVLDPAGKRRMVTQADSFGRSFTDLRFDLNARGEILRSTVRAQHRPVPVTTPQQPAMAKLIDTWRARSEAQANRVVGYIAGDLPGRGSTVPEAPLGSLITDAQAASGRGYGADFALTNPGSLRADLIYKDGGAVTYADAYRVQPFANALWVLPITGEQLVTALKQQLSGDNEAKTVFLQLSKELSYSVDMSRSGADRVLVDTIRLNGLPLDPAATYKVAVNDFLANGGNNFGVFTEITTREGGTTTDLDALVSYLESTTSPEHPAPVPAPGRITFVTP</sequence>
<dbReference type="Pfam" id="PF02872">
    <property type="entry name" value="5_nucleotid_C"/>
    <property type="match status" value="1"/>
</dbReference>
<dbReference type="InterPro" id="IPR004843">
    <property type="entry name" value="Calcineurin-like_PHP"/>
</dbReference>
<evidence type="ECO:0000259" key="5">
    <source>
        <dbReference type="Pfam" id="PF02872"/>
    </source>
</evidence>
<dbReference type="InterPro" id="IPR029052">
    <property type="entry name" value="Metallo-depent_PP-like"/>
</dbReference>
<dbReference type="GO" id="GO:0009166">
    <property type="term" value="P:nucleotide catabolic process"/>
    <property type="evidence" value="ECO:0007669"/>
    <property type="project" value="InterPro"/>
</dbReference>
<evidence type="ECO:0000259" key="4">
    <source>
        <dbReference type="Pfam" id="PF00149"/>
    </source>
</evidence>
<dbReference type="PRINTS" id="PR01607">
    <property type="entry name" value="APYRASEFAMLY"/>
</dbReference>
<dbReference type="InterPro" id="IPR036907">
    <property type="entry name" value="5'-Nucleotdase_C_sf"/>
</dbReference>